<dbReference type="GO" id="GO:0008239">
    <property type="term" value="F:dipeptidyl-peptidase activity"/>
    <property type="evidence" value="ECO:0007669"/>
    <property type="project" value="InterPro"/>
</dbReference>
<sequence length="555" mass="62780">MTYQPLMRPGLPPEAAPNKPPIPRFGHRIEPVAWQDEAIIVERDLPIPLRDGTVIYGDVYRPSEVAHDLPVILSWSPYGKHAQSNQVFWPPSGVNPEWLSPLTPFEGPDPFDWCPRGYAVAVIDPRGAWRSNGDYYHNGPIEAQDCYDTIEFLAAQPWANGRVGMTGVSYLACIQYIVAGLQPPSLKALNPWEGFSDWYREFGTHGGIPETGFAPRASDNIQYGPNLTENTWEQMQRHPLLDEYWRSKQIDLTAITQPCWVVASWADQGLHTRGTLEAFKQMASREKWLDIHGQKKWAHYYLPESTRRRHSFFDHFLLEPGCTLPAWPRVQLEVREAAGVAATRAEEDYPLPRQQPTALYLASGEALQADPASPARVEWDSAHDEVVFDHRFDTDSEFTGHAALRLWLEAPDAQDADIFVALEKLDRAGEPVGFTFYAFYENGPVALGWLRATHRAIDPDRSSDLQPVHPHDREEPLPDAGPVCCDIEIWPSSTLFRAGETLRLRIGGRDLYRDALPRLPFARHEDTRNRGRHVLYCGGEYDSRLLLPLIPAASS</sequence>
<dbReference type="InterPro" id="IPR013736">
    <property type="entry name" value="Xaa-Pro_dipept_C"/>
</dbReference>
<evidence type="ECO:0000313" key="4">
    <source>
        <dbReference type="EMBL" id="MXP00232.1"/>
    </source>
</evidence>
<dbReference type="InterPro" id="IPR050585">
    <property type="entry name" value="Xaa-Pro_dipeptidyl-ppase/CocE"/>
</dbReference>
<organism evidence="4 5">
    <name type="scientific">Croceibacterium xixiisoli</name>
    <dbReference type="NCBI Taxonomy" id="1476466"/>
    <lineage>
        <taxon>Bacteria</taxon>
        <taxon>Pseudomonadati</taxon>
        <taxon>Pseudomonadota</taxon>
        <taxon>Alphaproteobacteria</taxon>
        <taxon>Sphingomonadales</taxon>
        <taxon>Erythrobacteraceae</taxon>
        <taxon>Croceibacterium</taxon>
    </lineage>
</organism>
<comment type="caution">
    <text evidence="4">The sequence shown here is derived from an EMBL/GenBank/DDBJ whole genome shotgun (WGS) entry which is preliminary data.</text>
</comment>
<dbReference type="Pfam" id="PF08530">
    <property type="entry name" value="PepX_C"/>
    <property type="match status" value="1"/>
</dbReference>
<feature type="compositionally biased region" description="Pro residues" evidence="2">
    <location>
        <begin position="10"/>
        <end position="22"/>
    </location>
</feature>
<dbReference type="SUPFAM" id="SSF53474">
    <property type="entry name" value="alpha/beta-Hydrolases"/>
    <property type="match status" value="1"/>
</dbReference>
<reference evidence="4 5" key="1">
    <citation type="submission" date="2019-12" db="EMBL/GenBank/DDBJ databases">
        <title>Genomic-based taxomic classification of the family Erythrobacteraceae.</title>
        <authorList>
            <person name="Xu L."/>
        </authorList>
    </citation>
    <scope>NUCLEOTIDE SEQUENCE [LARGE SCALE GENOMIC DNA]</scope>
    <source>
        <strain evidence="4 5">S36</strain>
    </source>
</reference>
<dbReference type="RefSeq" id="WP_161391956.1">
    <property type="nucleotide sequence ID" value="NZ_JBHSCP010000002.1"/>
</dbReference>
<dbReference type="Proteomes" id="UP000469430">
    <property type="component" value="Unassembled WGS sequence"/>
</dbReference>
<dbReference type="InterPro" id="IPR000383">
    <property type="entry name" value="Xaa-Pro-like_dom"/>
</dbReference>
<evidence type="ECO:0000256" key="1">
    <source>
        <dbReference type="ARBA" id="ARBA00022801"/>
    </source>
</evidence>
<dbReference type="SMART" id="SM00939">
    <property type="entry name" value="PepX_C"/>
    <property type="match status" value="1"/>
</dbReference>
<dbReference type="Gene3D" id="3.40.50.1820">
    <property type="entry name" value="alpha/beta hydrolase"/>
    <property type="match status" value="1"/>
</dbReference>
<evidence type="ECO:0000256" key="2">
    <source>
        <dbReference type="SAM" id="MobiDB-lite"/>
    </source>
</evidence>
<keyword evidence="5" id="KW-1185">Reference proteome</keyword>
<feature type="domain" description="Xaa-Pro dipeptidyl-peptidase C-terminal" evidence="3">
    <location>
        <begin position="310"/>
        <end position="546"/>
    </location>
</feature>
<evidence type="ECO:0000259" key="3">
    <source>
        <dbReference type="SMART" id="SM00939"/>
    </source>
</evidence>
<dbReference type="OrthoDB" id="9806163at2"/>
<dbReference type="Pfam" id="PF02129">
    <property type="entry name" value="Peptidase_S15"/>
    <property type="match status" value="1"/>
</dbReference>
<dbReference type="Gene3D" id="1.10.3020.20">
    <property type="match status" value="1"/>
</dbReference>
<feature type="region of interest" description="Disordered" evidence="2">
    <location>
        <begin position="1"/>
        <end position="22"/>
    </location>
</feature>
<dbReference type="EMBL" id="WTYJ01000003">
    <property type="protein sequence ID" value="MXP00232.1"/>
    <property type="molecule type" value="Genomic_DNA"/>
</dbReference>
<dbReference type="NCBIfam" id="TIGR00976">
    <property type="entry name" value="CocE_NonD"/>
    <property type="match status" value="2"/>
</dbReference>
<dbReference type="InterPro" id="IPR029058">
    <property type="entry name" value="AB_hydrolase_fold"/>
</dbReference>
<dbReference type="AlphaFoldDB" id="A0A6I4TYU3"/>
<dbReference type="Gene3D" id="2.60.120.260">
    <property type="entry name" value="Galactose-binding domain-like"/>
    <property type="match status" value="1"/>
</dbReference>
<dbReference type="InterPro" id="IPR005674">
    <property type="entry name" value="CocE/Ser_esterase"/>
</dbReference>
<dbReference type="InterPro" id="IPR008979">
    <property type="entry name" value="Galactose-bd-like_sf"/>
</dbReference>
<protein>
    <submittedName>
        <fullName evidence="4">CocE/NonD family hydrolase</fullName>
    </submittedName>
</protein>
<dbReference type="PANTHER" id="PTHR43056:SF10">
    <property type="entry name" value="COCE_NOND FAMILY, PUTATIVE (AFU_ORTHOLOGUE AFUA_7G00600)-RELATED"/>
    <property type="match status" value="1"/>
</dbReference>
<accession>A0A6I4TYU3</accession>
<dbReference type="SUPFAM" id="SSF49785">
    <property type="entry name" value="Galactose-binding domain-like"/>
    <property type="match status" value="1"/>
</dbReference>
<keyword evidence="1 4" id="KW-0378">Hydrolase</keyword>
<proteinExistence type="predicted"/>
<name>A0A6I4TYU3_9SPHN</name>
<evidence type="ECO:0000313" key="5">
    <source>
        <dbReference type="Proteomes" id="UP000469430"/>
    </source>
</evidence>
<dbReference type="PANTHER" id="PTHR43056">
    <property type="entry name" value="PEPTIDASE S9 PROLYL OLIGOPEPTIDASE"/>
    <property type="match status" value="1"/>
</dbReference>
<gene>
    <name evidence="4" type="ORF">GRI97_14655</name>
</gene>